<dbReference type="EMBL" id="SMBI01000002">
    <property type="protein sequence ID" value="TCU28377.1"/>
    <property type="molecule type" value="Genomic_DNA"/>
</dbReference>
<proteinExistence type="predicted"/>
<name>A0AAX2QQY0_9HYPH</name>
<gene>
    <name evidence="3" type="ORF">EV131_102209</name>
</gene>
<dbReference type="InterPro" id="IPR009506">
    <property type="entry name" value="YjiS-like"/>
</dbReference>
<evidence type="ECO:0000313" key="3">
    <source>
        <dbReference type="EMBL" id="TCU28377.1"/>
    </source>
</evidence>
<evidence type="ECO:0000259" key="2">
    <source>
        <dbReference type="Pfam" id="PF06568"/>
    </source>
</evidence>
<dbReference type="Pfam" id="PF06568">
    <property type="entry name" value="YjiS-like"/>
    <property type="match status" value="1"/>
</dbReference>
<feature type="domain" description="YjiS-like" evidence="2">
    <location>
        <begin position="28"/>
        <end position="63"/>
    </location>
</feature>
<accession>A0AAX2QQY0</accession>
<dbReference type="AlphaFoldDB" id="A0AAX2QQY0"/>
<evidence type="ECO:0000256" key="1">
    <source>
        <dbReference type="SAM" id="MobiDB-lite"/>
    </source>
</evidence>
<dbReference type="Proteomes" id="UP000295021">
    <property type="component" value="Unassembled WGS sequence"/>
</dbReference>
<evidence type="ECO:0000313" key="4">
    <source>
        <dbReference type="Proteomes" id="UP000295021"/>
    </source>
</evidence>
<sequence length="115" mass="12734">MAHTETHAGISAPERQVFRFRPNSVAIIVAALRKWQRSVARRKALADLTPDQLRDIGHPRGDIGHPRGDIGHPRGDIGHPRGDIGHPRGDIGHPQINRPVLEIKAGLMTKLMSMR</sequence>
<organism evidence="3 4">
    <name type="scientific">Rhizobium laguerreae</name>
    <dbReference type="NCBI Taxonomy" id="1076926"/>
    <lineage>
        <taxon>Bacteria</taxon>
        <taxon>Pseudomonadati</taxon>
        <taxon>Pseudomonadota</taxon>
        <taxon>Alphaproteobacteria</taxon>
        <taxon>Hyphomicrobiales</taxon>
        <taxon>Rhizobiaceae</taxon>
        <taxon>Rhizobium/Agrobacterium group</taxon>
        <taxon>Rhizobium</taxon>
    </lineage>
</organism>
<reference evidence="3 4" key="1">
    <citation type="submission" date="2019-03" db="EMBL/GenBank/DDBJ databases">
        <title>Genomic Encyclopedia of Type Strains, Phase IV (KMG-V): Genome sequencing to study the core and pangenomes of soil and plant-associated prokaryotes.</title>
        <authorList>
            <person name="Whitman W."/>
        </authorList>
    </citation>
    <scope>NUCLEOTIDE SEQUENCE [LARGE SCALE GENOMIC DNA]</scope>
    <source>
        <strain evidence="3 4">FB403</strain>
    </source>
</reference>
<comment type="caution">
    <text evidence="3">The sequence shown here is derived from an EMBL/GenBank/DDBJ whole genome shotgun (WGS) entry which is preliminary data.</text>
</comment>
<feature type="region of interest" description="Disordered" evidence="1">
    <location>
        <begin position="52"/>
        <end position="95"/>
    </location>
</feature>
<protein>
    <submittedName>
        <fullName evidence="3">Uncharacterized protein DUF1127</fullName>
    </submittedName>
</protein>
<feature type="compositionally biased region" description="Basic and acidic residues" evidence="1">
    <location>
        <begin position="52"/>
        <end position="91"/>
    </location>
</feature>